<dbReference type="CDD" id="cd00463">
    <property type="entry name" value="Ribosomal_L31e"/>
    <property type="match status" value="1"/>
</dbReference>
<keyword evidence="3" id="KW-0687">Ribonucleoprotein</keyword>
<keyword evidence="6" id="KW-0812">Transmembrane</keyword>
<evidence type="ECO:0000256" key="6">
    <source>
        <dbReference type="SAM" id="Phobius"/>
    </source>
</evidence>
<evidence type="ECO:0000256" key="5">
    <source>
        <dbReference type="ARBA" id="ARBA00035337"/>
    </source>
</evidence>
<dbReference type="AlphaFoldDB" id="A0A915PWX4"/>
<comment type="similarity">
    <text evidence="1">Belongs to the eukaryotic ribosomal protein eL31 family.</text>
</comment>
<accession>A0A915PWX4</accession>
<keyword evidence="7" id="KW-1185">Reference proteome</keyword>
<evidence type="ECO:0000313" key="7">
    <source>
        <dbReference type="Proteomes" id="UP000887581"/>
    </source>
</evidence>
<keyword evidence="6" id="KW-0472">Membrane</keyword>
<dbReference type="GO" id="GO:0005840">
    <property type="term" value="C:ribosome"/>
    <property type="evidence" value="ECO:0007669"/>
    <property type="project" value="UniProtKB-KW"/>
</dbReference>
<dbReference type="PANTHER" id="PTHR13219">
    <property type="entry name" value="TRANSMEMBRANE PROTEIN 94"/>
    <property type="match status" value="1"/>
</dbReference>
<dbReference type="InterPro" id="IPR000054">
    <property type="entry name" value="Ribosomal_eL31"/>
</dbReference>
<dbReference type="FunFam" id="3.10.440.10:FF:000001">
    <property type="entry name" value="60S ribosomal protein L31"/>
    <property type="match status" value="1"/>
</dbReference>
<evidence type="ECO:0000256" key="4">
    <source>
        <dbReference type="ARBA" id="ARBA00035230"/>
    </source>
</evidence>
<feature type="transmembrane region" description="Helical" evidence="6">
    <location>
        <begin position="419"/>
        <end position="438"/>
    </location>
</feature>
<feature type="transmembrane region" description="Helical" evidence="6">
    <location>
        <begin position="251"/>
        <end position="270"/>
    </location>
</feature>
<organism evidence="7 8">
    <name type="scientific">Setaria digitata</name>
    <dbReference type="NCBI Taxonomy" id="48799"/>
    <lineage>
        <taxon>Eukaryota</taxon>
        <taxon>Metazoa</taxon>
        <taxon>Ecdysozoa</taxon>
        <taxon>Nematoda</taxon>
        <taxon>Chromadorea</taxon>
        <taxon>Rhabditida</taxon>
        <taxon>Spirurina</taxon>
        <taxon>Spiruromorpha</taxon>
        <taxon>Filarioidea</taxon>
        <taxon>Setariidae</taxon>
        <taxon>Setaria</taxon>
    </lineage>
</organism>
<keyword evidence="2" id="KW-0689">Ribosomal protein</keyword>
<dbReference type="WBParaSite" id="sdigi.contig4.g603.t1">
    <property type="protein sequence ID" value="sdigi.contig4.g603.t1"/>
    <property type="gene ID" value="sdigi.contig4.g603"/>
</dbReference>
<dbReference type="InterPro" id="IPR023621">
    <property type="entry name" value="Ribosomal_eL31_dom_sf"/>
</dbReference>
<dbReference type="Gene3D" id="3.10.440.10">
    <property type="match status" value="1"/>
</dbReference>
<dbReference type="GO" id="GO:0003735">
    <property type="term" value="F:structural constituent of ribosome"/>
    <property type="evidence" value="ECO:0007669"/>
    <property type="project" value="InterPro"/>
</dbReference>
<proteinExistence type="inferred from homology"/>
<name>A0A915PWX4_9BILA</name>
<feature type="transmembrane region" description="Helical" evidence="6">
    <location>
        <begin position="220"/>
        <end position="245"/>
    </location>
</feature>
<keyword evidence="6" id="KW-1133">Transmembrane helix</keyword>
<reference evidence="8" key="1">
    <citation type="submission" date="2022-11" db="UniProtKB">
        <authorList>
            <consortium name="WormBaseParasite"/>
        </authorList>
    </citation>
    <scope>IDENTIFICATION</scope>
</reference>
<dbReference type="Proteomes" id="UP000887581">
    <property type="component" value="Unplaced"/>
</dbReference>
<protein>
    <recommendedName>
        <fullName evidence="4">Large ribosomal subunit protein eL31</fullName>
    </recommendedName>
    <alternativeName>
        <fullName evidence="5">60S ribosomal protein L31</fullName>
    </alternativeName>
</protein>
<dbReference type="Pfam" id="PF01198">
    <property type="entry name" value="Ribosomal_L31e"/>
    <property type="match status" value="1"/>
</dbReference>
<dbReference type="SMART" id="SM01380">
    <property type="entry name" value="Ribosomal_L31e"/>
    <property type="match status" value="1"/>
</dbReference>
<feature type="transmembrane region" description="Helical" evidence="6">
    <location>
        <begin position="444"/>
        <end position="469"/>
    </location>
</feature>
<evidence type="ECO:0000256" key="3">
    <source>
        <dbReference type="ARBA" id="ARBA00023274"/>
    </source>
</evidence>
<dbReference type="GO" id="GO:1990904">
    <property type="term" value="C:ribonucleoprotein complex"/>
    <property type="evidence" value="ECO:0007669"/>
    <property type="project" value="UniProtKB-KW"/>
</dbReference>
<sequence>MAPSKKGPKQERKPRSAMSEVVTREYTVNLHRRLHGVGFKKRAPQAIKAIRKFAEEQMGTKDVRVHIRLNEFLWSKGVKNVPYRVRVRLSRRRNDDESSADRLYTLRRFKKSKCDMRTRNIVGTVCTGRPILVTQISLAVNASLWLKKVVFANSSDYKFGCPPVRRLVMDLKIGLSTKKALARLCDILESEIGRERERIAGPFTFRFLTHDQVTTGNFCLVYAVTSLFCCLILLGCGFFRCYTLLDQLGSILLLIITVFNIYLSSNIYHIQRLAVIGRALNILDIVKSLKEEDFEYEHLHAPPSDAISLQWTYRDHKLVNVPWMLLVDGDIIELRAGQSSPCRCLSQHGDIIDLGDKPRFLEIPCPETHGIFPSKSTLCEVVEPPIIKHIRAAFRNQKKQSNLLNSEIDMTLHFILERCFLPFIFTITFTLRCFRYFFVARESIANFLVDASLIFFPLLGPMIPVFYLLGKLWNLGFVLGNDHNLQYCTSSSEVVTTRIFVDRSRKRTVTNGFKAVYHYFTGHFHASADFVFTCGSLTSCAFLDKKGLLSWPNATVEKVLCFHSDDPLGKGNERKVMPKILDLTMDGAESFPVHFDDSLWGRYKGSLLPIGISNVLNGCSLLSHYSLFLDHINSASETVPNTIAVANRHCYCALAQLLGIDSETLKQFNSSETKTIGFYKRLPSEGSDNEPRKFQTLLENAFVTITKDATSMYYHVMSQGTADLLLSACTHVWCENSLEPYASNLHKRVLDFYQRNTMTGCVGHLIWFQFRFCLVLGYRTLGCTISDTLSKRYIDVSLLRKYQDVSGKISIPRTVSLDMECLNAFYREFPLHTAYECFEEVMHGQTLCGLLVLQHQARNDVVQLVEQLAHACIRFIYFSKENELRSRIFAEKLGLEAGWNCHISLASEGEQSAVLDVKHHSYFHPAELALHRSATWCGSFPLQRSYSSAFSISNIFRYFVPEVLRNPQIKANAVFVQPQNHRNRQSHCSVSSYNEETRPGIFPNKAKLPSGINNIRPHLENVDNVPLLDYGEVVLVVGSSLNYFNSSIFNQGSCSISIEPQHPALCSKESSPSNSGLKKASVIATLLMGLCCDIVVFPNQVCLASQETV</sequence>
<evidence type="ECO:0000256" key="2">
    <source>
        <dbReference type="ARBA" id="ARBA00022980"/>
    </source>
</evidence>
<dbReference type="GO" id="GO:0006412">
    <property type="term" value="P:translation"/>
    <property type="evidence" value="ECO:0007669"/>
    <property type="project" value="InterPro"/>
</dbReference>
<dbReference type="PANTHER" id="PTHR13219:SF6">
    <property type="entry name" value="TRANSMEMBRANE PROTEIN 94"/>
    <property type="match status" value="1"/>
</dbReference>
<dbReference type="SUPFAM" id="SSF54575">
    <property type="entry name" value="Ribosomal protein L31e"/>
    <property type="match status" value="1"/>
</dbReference>
<dbReference type="InterPro" id="IPR039720">
    <property type="entry name" value="TMEM94"/>
</dbReference>
<evidence type="ECO:0000256" key="1">
    <source>
        <dbReference type="ARBA" id="ARBA00010808"/>
    </source>
</evidence>
<evidence type="ECO:0000313" key="8">
    <source>
        <dbReference type="WBParaSite" id="sdigi.contig4.g603.t1"/>
    </source>
</evidence>